<evidence type="ECO:0000256" key="1">
    <source>
        <dbReference type="SAM" id="SignalP"/>
    </source>
</evidence>
<gene>
    <name evidence="2" type="ORF">NCTC11661_01506</name>
</gene>
<proteinExistence type="predicted"/>
<accession>A0A380ZXW6</accession>
<evidence type="ECO:0000313" key="2">
    <source>
        <dbReference type="EMBL" id="SUV52360.1"/>
    </source>
</evidence>
<protein>
    <recommendedName>
        <fullName evidence="4">Ig-like domain-containing protein</fullName>
    </recommendedName>
</protein>
<keyword evidence="1" id="KW-0732">Signal</keyword>
<evidence type="ECO:0000313" key="3">
    <source>
        <dbReference type="Proteomes" id="UP000255515"/>
    </source>
</evidence>
<dbReference type="EMBL" id="UFTJ01000003">
    <property type="protein sequence ID" value="SUV52360.1"/>
    <property type="molecule type" value="Genomic_DNA"/>
</dbReference>
<dbReference type="RefSeq" id="WP_002664775.1">
    <property type="nucleotide sequence ID" value="NZ_UFTJ01000003.1"/>
</dbReference>
<feature type="signal peptide" evidence="1">
    <location>
        <begin position="1"/>
        <end position="22"/>
    </location>
</feature>
<dbReference type="AlphaFoldDB" id="A0A380ZXW6"/>
<evidence type="ECO:0008006" key="4">
    <source>
        <dbReference type="Google" id="ProtNLM"/>
    </source>
</evidence>
<reference evidence="2 3" key="1">
    <citation type="submission" date="2018-06" db="EMBL/GenBank/DDBJ databases">
        <authorList>
            <consortium name="Pathogen Informatics"/>
            <person name="Doyle S."/>
        </authorList>
    </citation>
    <scope>NUCLEOTIDE SEQUENCE [LARGE SCALE GENOMIC DNA]</scope>
    <source>
        <strain evidence="2 3">NCTC11661</strain>
    </source>
</reference>
<sequence>MMKQKYFFVFLLMILISGNLSAQCGTGVLNSTNSTNVDSCGKNGSITVKYTLTGVTQAMLALYKNGGTLVLTKALNTATGTETLNNLDVGNYQVKLLCASNQGQAYATSNTTIGGSYTPISATVSTSGVCTNFTSGGTIGVNISGGTSPYKILIKKTDNPNFADEPSNYQNVAGNNFSKAVNEFGTYQIRVKDACGNYKTYEQKIIPSQSKIEFLWNPHAICNSNKLKGSYWYASNPTDQGVIDFPQGGFRLEIRHNDANGLIAYEGTIYSKNDTFEYIKNSTETYYVTTTNICGIKHSYIVNRREDNYKPERPTIAPSVASVGCGSSQKMTISNNFHNQTYWKYPITIKIKTLQGHQVYVHTSTGDQPVRWESSQLDMADYDVEVTDTCGNKTTKRVTNPQNGATAFSLDMDNTQFIKWRCNNNEPDNPNIEPISQAGTTQVLLAGKGYLPNRPNAIVTIISGPSNKNVQAVYVDKEFWGWNNMRPGRYTVRFTSCGISKDYQFTVPGNSANFELLKQEISSRVTTDCTGKGAITSKVIYNGGHDYTVELLKIVNGSQPQVVTQNASGNFTNLTPGTYTTRLRILPWCRKAGNNWDPNLNTQDRPYYVYNSKNLVVTGTREQLSIVKKTEIICESQQGKGCAYLDLKGVAPFTITYTKGGSLITMSNQSYSVTICDLNANTNYDITIQDSCGTSITEQINVKNIDRINAENTIHPCYNQDYTLSIPYFAGATYQWANAQGVVLSDTREYKITNYDSSHDGQYTATITWNNCLVRTVTITISGTQCGQTIQNHCFKPAGTGSPALETKHGITSLARAGTDNGNWPMVRKGAYTVLESKTKGFVLNRLTTQQKNALIAKKGMMVYDTDLNCLSIYNGTEWKCFNRPACPN</sequence>
<dbReference type="Proteomes" id="UP000255515">
    <property type="component" value="Unassembled WGS sequence"/>
</dbReference>
<feature type="chain" id="PRO_5016797599" description="Ig-like domain-containing protein" evidence="1">
    <location>
        <begin position="23"/>
        <end position="889"/>
    </location>
</feature>
<organism evidence="2 3">
    <name type="scientific">Bergeyella zoohelcum</name>
    <dbReference type="NCBI Taxonomy" id="1015"/>
    <lineage>
        <taxon>Bacteria</taxon>
        <taxon>Pseudomonadati</taxon>
        <taxon>Bacteroidota</taxon>
        <taxon>Flavobacteriia</taxon>
        <taxon>Flavobacteriales</taxon>
        <taxon>Weeksellaceae</taxon>
        <taxon>Bergeyella</taxon>
    </lineage>
</organism>
<name>A0A380ZXW6_9FLAO</name>